<organism evidence="1 2">
    <name type="scientific">Psychroflexus maritimus</name>
    <dbReference type="NCBI Taxonomy" id="2714865"/>
    <lineage>
        <taxon>Bacteria</taxon>
        <taxon>Pseudomonadati</taxon>
        <taxon>Bacteroidota</taxon>
        <taxon>Flavobacteriia</taxon>
        <taxon>Flavobacteriales</taxon>
        <taxon>Flavobacteriaceae</taxon>
        <taxon>Psychroflexus</taxon>
    </lineage>
</organism>
<dbReference type="RefSeq" id="WP_166399893.1">
    <property type="nucleotide sequence ID" value="NZ_JAANAS010000039.1"/>
</dbReference>
<gene>
    <name evidence="1" type="ORF">G7034_05130</name>
</gene>
<proteinExistence type="predicted"/>
<dbReference type="Proteomes" id="UP000643701">
    <property type="component" value="Unassembled WGS sequence"/>
</dbReference>
<dbReference type="AlphaFoldDB" id="A0A967ADJ7"/>
<comment type="caution">
    <text evidence="1">The sequence shown here is derived from an EMBL/GenBank/DDBJ whole genome shotgun (WGS) entry which is preliminary data.</text>
</comment>
<name>A0A967ADJ7_9FLAO</name>
<evidence type="ECO:0000313" key="2">
    <source>
        <dbReference type="Proteomes" id="UP000643701"/>
    </source>
</evidence>
<evidence type="ECO:0000313" key="1">
    <source>
        <dbReference type="EMBL" id="NGZ89633.1"/>
    </source>
</evidence>
<accession>A0A967ADJ7</accession>
<reference evidence="1" key="1">
    <citation type="submission" date="2020-03" db="EMBL/GenBank/DDBJ databases">
        <title>Psychroflexus Maritimus sp. nov., isolate from marine sediment.</title>
        <authorList>
            <person name="Zhong Y.-L."/>
        </authorList>
    </citation>
    <scope>NUCLEOTIDE SEQUENCE</scope>
    <source>
        <strain evidence="1">C1</strain>
    </source>
</reference>
<protein>
    <submittedName>
        <fullName evidence="1">DNA topoisomerase IV</fullName>
    </submittedName>
</protein>
<sequence length="124" mass="14541">MKSVLLGLLSCLCFSCYDYERDCERFQTGVFEFETVLGSEVVKTTFERRESFEIETYQGKTDTSSIRWVSDCEYILKSINPKSMKDQKWMQFKILETDANTYKFEYNIVGDSNKQQGMARKIAD</sequence>
<dbReference type="EMBL" id="JAANAS010000039">
    <property type="protein sequence ID" value="NGZ89633.1"/>
    <property type="molecule type" value="Genomic_DNA"/>
</dbReference>
<keyword evidence="2" id="KW-1185">Reference proteome</keyword>